<name>A0ABR8UMX1_9GAMM</name>
<feature type="signal peptide" evidence="1">
    <location>
        <begin position="1"/>
        <end position="23"/>
    </location>
</feature>
<dbReference type="PROSITE" id="PS51257">
    <property type="entry name" value="PROKAR_LIPOPROTEIN"/>
    <property type="match status" value="1"/>
</dbReference>
<dbReference type="RefSeq" id="WP_191730174.1">
    <property type="nucleotide sequence ID" value="NZ_JACSQJ010000009.1"/>
</dbReference>
<dbReference type="Proteomes" id="UP000647183">
    <property type="component" value="Unassembled WGS sequence"/>
</dbReference>
<dbReference type="EMBL" id="JACSQJ010000009">
    <property type="protein sequence ID" value="MBD7989014.1"/>
    <property type="molecule type" value="Genomic_DNA"/>
</dbReference>
<feature type="chain" id="PRO_5045953289" description="Secreted protein" evidence="1">
    <location>
        <begin position="24"/>
        <end position="166"/>
    </location>
</feature>
<reference evidence="2 3" key="1">
    <citation type="submission" date="2020-08" db="EMBL/GenBank/DDBJ databases">
        <title>A Genomic Blueprint of the Chicken Gut Microbiome.</title>
        <authorList>
            <person name="Gilroy R."/>
            <person name="Ravi A."/>
            <person name="Getino M."/>
            <person name="Pursley I."/>
            <person name="Horton D.L."/>
            <person name="Alikhan N.-F."/>
            <person name="Baker D."/>
            <person name="Gharbi K."/>
            <person name="Hall N."/>
            <person name="Watson M."/>
            <person name="Adriaenssens E.M."/>
            <person name="Foster-Nyarko E."/>
            <person name="Jarju S."/>
            <person name="Secka A."/>
            <person name="Antonio M."/>
            <person name="Oren A."/>
            <person name="Chaudhuri R."/>
            <person name="La Ragione R.M."/>
            <person name="Hildebrand F."/>
            <person name="Pallen M.J."/>
        </authorList>
    </citation>
    <scope>NUCLEOTIDE SEQUENCE [LARGE SCALE GENOMIC DNA]</scope>
    <source>
        <strain evidence="2 3">Sa2BVA3</strain>
    </source>
</reference>
<accession>A0ABR8UMX1</accession>
<proteinExistence type="predicted"/>
<keyword evidence="3" id="KW-1185">Reference proteome</keyword>
<gene>
    <name evidence="2" type="ORF">H9645_13325</name>
</gene>
<evidence type="ECO:0000256" key="1">
    <source>
        <dbReference type="SAM" id="SignalP"/>
    </source>
</evidence>
<sequence>MPATRIRSILPATLALLSCVAPAHSGEPAERGPVFVDASAYLRAEADIEAWFMLRRQLARNFDDICGDTFCEGEYTNIQALRYVCSVQRVTGRIGQCAWSFAASEESVDPRRGHITSDAPAWLCASPLEPRTTIEALLDALQGEEPLYATLPGSGRTLFDGLVDCL</sequence>
<organism evidence="2 3">
    <name type="scientific">Luteimonas colneyensis</name>
    <dbReference type="NCBI Taxonomy" id="2762230"/>
    <lineage>
        <taxon>Bacteria</taxon>
        <taxon>Pseudomonadati</taxon>
        <taxon>Pseudomonadota</taxon>
        <taxon>Gammaproteobacteria</taxon>
        <taxon>Lysobacterales</taxon>
        <taxon>Lysobacteraceae</taxon>
        <taxon>Luteimonas</taxon>
    </lineage>
</organism>
<evidence type="ECO:0000313" key="3">
    <source>
        <dbReference type="Proteomes" id="UP000647183"/>
    </source>
</evidence>
<comment type="caution">
    <text evidence="2">The sequence shown here is derived from an EMBL/GenBank/DDBJ whole genome shotgun (WGS) entry which is preliminary data.</text>
</comment>
<keyword evidence="1" id="KW-0732">Signal</keyword>
<protein>
    <recommendedName>
        <fullName evidence="4">Secreted protein</fullName>
    </recommendedName>
</protein>
<evidence type="ECO:0000313" key="2">
    <source>
        <dbReference type="EMBL" id="MBD7989014.1"/>
    </source>
</evidence>
<evidence type="ECO:0008006" key="4">
    <source>
        <dbReference type="Google" id="ProtNLM"/>
    </source>
</evidence>